<name>F8ERX3_ZYMMT</name>
<gene>
    <name evidence="1" type="ordered locus">Zymop_1698</name>
</gene>
<evidence type="ECO:0000313" key="1">
    <source>
        <dbReference type="EMBL" id="AEI38586.1"/>
    </source>
</evidence>
<evidence type="ECO:0000313" key="2">
    <source>
        <dbReference type="Proteomes" id="UP000000491"/>
    </source>
</evidence>
<proteinExistence type="predicted"/>
<accession>F8ERX3</accession>
<dbReference type="AlphaFoldDB" id="F8ERX3"/>
<dbReference type="Proteomes" id="UP000000491">
    <property type="component" value="Chromosome"/>
</dbReference>
<dbReference type="PATRIC" id="fig|579138.3.peg.1808"/>
<dbReference type="HOGENOM" id="CLU_2025873_0_0_5"/>
<protein>
    <submittedName>
        <fullName evidence="1">Uncharacterized protein</fullName>
    </submittedName>
</protein>
<organism evidence="1 2">
    <name type="scientific">Zymomonas mobilis subsp. pomaceae (strain ATCC 29192 / DSM 22645 / JCM 10191 / CCUG 17912 / NBRC 13757 / NCIMB 11200 / NRRL B-4491 / Barker I)</name>
    <dbReference type="NCBI Taxonomy" id="579138"/>
    <lineage>
        <taxon>Bacteria</taxon>
        <taxon>Pseudomonadati</taxon>
        <taxon>Pseudomonadota</taxon>
        <taxon>Alphaproteobacteria</taxon>
        <taxon>Sphingomonadales</taxon>
        <taxon>Zymomonadaceae</taxon>
        <taxon>Zymomonas</taxon>
    </lineage>
</organism>
<sequence>MRKGFRFKDQTEGKALSVLRYNNSSSLIKPVAQVWQLWFCSALPYLGYNAQFVKIAKGTFQKSSLVTSNFSYVSKAGYDSQFTFDKIKVARSIKRFLMVGYIQYNHLIQKWVYSFSRHDNRL</sequence>
<reference evidence="1 2" key="1">
    <citation type="journal article" date="2011" name="J. Bacteriol.">
        <title>Genome sequence of the ethanol-producing Zymomonas mobilis subsp. pomaceae lectotype strain ATCC 29192.</title>
        <authorList>
            <person name="Kouvelis V.N."/>
            <person name="Davenport K.W."/>
            <person name="Brettin T.S."/>
            <person name="Bruce D."/>
            <person name="Detter C."/>
            <person name="Han C.S."/>
            <person name="Nolan M."/>
            <person name="Tapia R."/>
            <person name="Damoulaki A."/>
            <person name="Kyrpides N.C."/>
            <person name="Typas M.A."/>
            <person name="Pappas K.M."/>
        </authorList>
    </citation>
    <scope>NUCLEOTIDE SEQUENCE [LARGE SCALE GENOMIC DNA]</scope>
    <source>
        <strain evidence="2">ATCC 29192 / DSM 22645 / JCM 10191 / CCUG 17912 / NBRC 13757 / NCIMB 11200 / NRRL B-4491 / Barker I</strain>
    </source>
</reference>
<dbReference type="KEGG" id="zmp:Zymop_1698"/>
<dbReference type="EMBL" id="CP002865">
    <property type="protein sequence ID" value="AEI38586.1"/>
    <property type="molecule type" value="Genomic_DNA"/>
</dbReference>